<dbReference type="Proteomes" id="UP000772434">
    <property type="component" value="Unassembled WGS sequence"/>
</dbReference>
<dbReference type="AlphaFoldDB" id="A0A9P5PLE2"/>
<dbReference type="CDD" id="cd23507">
    <property type="entry name" value="hydrophobin_I"/>
    <property type="match status" value="1"/>
</dbReference>
<evidence type="ECO:0000256" key="7">
    <source>
        <dbReference type="RuleBase" id="RU365009"/>
    </source>
</evidence>
<comment type="similarity">
    <text evidence="2 7">Belongs to the fungal hydrophobin family.</text>
</comment>
<evidence type="ECO:0000256" key="2">
    <source>
        <dbReference type="ARBA" id="ARBA00010446"/>
    </source>
</evidence>
<comment type="subunit">
    <text evidence="6">Self-assembles to form functional amyloid fibrils called rodlets. Self-assembly into fibrillar rodlets occurs spontaneously at hydrophobic:hydrophilic interfaces and the rodlets further associate laterally to form amphipathic monolayers.</text>
</comment>
<reference evidence="8" key="1">
    <citation type="submission" date="2020-11" db="EMBL/GenBank/DDBJ databases">
        <authorList>
            <consortium name="DOE Joint Genome Institute"/>
            <person name="Ahrendt S."/>
            <person name="Riley R."/>
            <person name="Andreopoulos W."/>
            <person name="Labutti K."/>
            <person name="Pangilinan J."/>
            <person name="Ruiz-Duenas F.J."/>
            <person name="Barrasa J.M."/>
            <person name="Sanchez-Garcia M."/>
            <person name="Camarero S."/>
            <person name="Miyauchi S."/>
            <person name="Serrano A."/>
            <person name="Linde D."/>
            <person name="Babiker R."/>
            <person name="Drula E."/>
            <person name="Ayuso-Fernandez I."/>
            <person name="Pacheco R."/>
            <person name="Padilla G."/>
            <person name="Ferreira P."/>
            <person name="Barriuso J."/>
            <person name="Kellner H."/>
            <person name="Castanera R."/>
            <person name="Alfaro M."/>
            <person name="Ramirez L."/>
            <person name="Pisabarro A.G."/>
            <person name="Kuo A."/>
            <person name="Tritt A."/>
            <person name="Lipzen A."/>
            <person name="He G."/>
            <person name="Yan M."/>
            <person name="Ng V."/>
            <person name="Cullen D."/>
            <person name="Martin F."/>
            <person name="Rosso M.-N."/>
            <person name="Henrissat B."/>
            <person name="Hibbett D."/>
            <person name="Martinez A.T."/>
            <person name="Grigoriev I.V."/>
        </authorList>
    </citation>
    <scope>NUCLEOTIDE SEQUENCE</scope>
    <source>
        <strain evidence="8">AH 40177</strain>
    </source>
</reference>
<evidence type="ECO:0000256" key="6">
    <source>
        <dbReference type="ARBA" id="ARBA00093546"/>
    </source>
</evidence>
<gene>
    <name evidence="8" type="ORF">BDP27DRAFT_1426219</name>
</gene>
<keyword evidence="5 7" id="KW-1015">Disulfide bond</keyword>
<comment type="subcellular location">
    <subcellularLocation>
        <location evidence="1 7">Secreted</location>
        <location evidence="1 7">Cell wall</location>
    </subcellularLocation>
</comment>
<dbReference type="InterPro" id="IPR001338">
    <property type="entry name" value="Class_I_Hydrophobin"/>
</dbReference>
<dbReference type="Pfam" id="PF01185">
    <property type="entry name" value="Hydrophobin"/>
    <property type="match status" value="1"/>
</dbReference>
<dbReference type="GO" id="GO:0005199">
    <property type="term" value="F:structural constituent of cell wall"/>
    <property type="evidence" value="ECO:0007669"/>
    <property type="project" value="InterPro"/>
</dbReference>
<feature type="signal peptide" evidence="7">
    <location>
        <begin position="1"/>
        <end position="18"/>
    </location>
</feature>
<evidence type="ECO:0000313" key="8">
    <source>
        <dbReference type="EMBL" id="KAF9064100.1"/>
    </source>
</evidence>
<keyword evidence="4 7" id="KW-0964">Secreted</keyword>
<evidence type="ECO:0000256" key="3">
    <source>
        <dbReference type="ARBA" id="ARBA00022512"/>
    </source>
</evidence>
<proteinExistence type="inferred from homology"/>
<evidence type="ECO:0000256" key="5">
    <source>
        <dbReference type="ARBA" id="ARBA00023157"/>
    </source>
</evidence>
<dbReference type="GO" id="GO:0009277">
    <property type="term" value="C:fungal-type cell wall"/>
    <property type="evidence" value="ECO:0007669"/>
    <property type="project" value="InterPro"/>
</dbReference>
<keyword evidence="7" id="KW-0732">Signal</keyword>
<keyword evidence="9" id="KW-1185">Reference proteome</keyword>
<dbReference type="OrthoDB" id="4225815at2759"/>
<name>A0A9P5PLE2_9AGAR</name>
<evidence type="ECO:0000256" key="4">
    <source>
        <dbReference type="ARBA" id="ARBA00022525"/>
    </source>
</evidence>
<accession>A0A9P5PLE2</accession>
<protein>
    <recommendedName>
        <fullName evidence="7">Hydrophobin</fullName>
    </recommendedName>
</protein>
<evidence type="ECO:0000313" key="9">
    <source>
        <dbReference type="Proteomes" id="UP000772434"/>
    </source>
</evidence>
<dbReference type="EMBL" id="JADNRY010000131">
    <property type="protein sequence ID" value="KAF9064100.1"/>
    <property type="molecule type" value="Genomic_DNA"/>
</dbReference>
<evidence type="ECO:0000256" key="1">
    <source>
        <dbReference type="ARBA" id="ARBA00004191"/>
    </source>
</evidence>
<keyword evidence="3 7" id="KW-0134">Cell wall</keyword>
<organism evidence="8 9">
    <name type="scientific">Rhodocollybia butyracea</name>
    <dbReference type="NCBI Taxonomy" id="206335"/>
    <lineage>
        <taxon>Eukaryota</taxon>
        <taxon>Fungi</taxon>
        <taxon>Dikarya</taxon>
        <taxon>Basidiomycota</taxon>
        <taxon>Agaricomycotina</taxon>
        <taxon>Agaricomycetes</taxon>
        <taxon>Agaricomycetidae</taxon>
        <taxon>Agaricales</taxon>
        <taxon>Marasmiineae</taxon>
        <taxon>Omphalotaceae</taxon>
        <taxon>Rhodocollybia</taxon>
    </lineage>
</organism>
<feature type="chain" id="PRO_5040545147" description="Hydrophobin" evidence="7">
    <location>
        <begin position="19"/>
        <end position="94"/>
    </location>
</feature>
<sequence length="94" mass="9675">MQFKLVLVTSALAALTVATPSPRQTLARAAIDPTTTELLELIDESPANLTGVIGLTCSPIASNGTCTLPVHLCCTNNDLDGLIAINCTPATLPT</sequence>
<comment type="caution">
    <text evidence="8">The sequence shown here is derived from an EMBL/GenBank/DDBJ whole genome shotgun (WGS) entry which is preliminary data.</text>
</comment>